<comment type="catalytic activity">
    <reaction evidence="1">
        <text>Hydrolysis of terminal non-reducing N-acetyl-D-hexosamine residues in N-acetyl-beta-D-hexosaminides.</text>
        <dbReference type="EC" id="3.2.1.52"/>
    </reaction>
</comment>
<name>A0A381SS71_9ZZZZ</name>
<dbReference type="PANTHER" id="PTHR30480:SF13">
    <property type="entry name" value="BETA-HEXOSAMINIDASE"/>
    <property type="match status" value="1"/>
</dbReference>
<evidence type="ECO:0000256" key="1">
    <source>
        <dbReference type="ARBA" id="ARBA00001231"/>
    </source>
</evidence>
<dbReference type="EC" id="3.2.1.52" evidence="3"/>
<dbReference type="InterPro" id="IPR017853">
    <property type="entry name" value="GH"/>
</dbReference>
<evidence type="ECO:0000256" key="2">
    <source>
        <dbReference type="ARBA" id="ARBA00005336"/>
    </source>
</evidence>
<dbReference type="EMBL" id="UINC01003418">
    <property type="protein sequence ID" value="SVA06161.1"/>
    <property type="molecule type" value="Genomic_DNA"/>
</dbReference>
<dbReference type="Gene3D" id="3.20.20.300">
    <property type="entry name" value="Glycoside hydrolase, family 3, N-terminal domain"/>
    <property type="match status" value="1"/>
</dbReference>
<dbReference type="Pfam" id="PF00933">
    <property type="entry name" value="Glyco_hydro_3"/>
    <property type="match status" value="1"/>
</dbReference>
<dbReference type="PANTHER" id="PTHR30480">
    <property type="entry name" value="BETA-HEXOSAMINIDASE-RELATED"/>
    <property type="match status" value="1"/>
</dbReference>
<accession>A0A381SS71</accession>
<evidence type="ECO:0000259" key="6">
    <source>
        <dbReference type="Pfam" id="PF00933"/>
    </source>
</evidence>
<dbReference type="InterPro" id="IPR001764">
    <property type="entry name" value="Glyco_hydro_3_N"/>
</dbReference>
<gene>
    <name evidence="7" type="ORF">METZ01_LOCUS59015</name>
</gene>
<feature type="domain" description="Glycoside hydrolase family 3 N-terminal" evidence="6">
    <location>
        <begin position="14"/>
        <end position="288"/>
    </location>
</feature>
<dbReference type="SUPFAM" id="SSF51445">
    <property type="entry name" value="(Trans)glycosidases"/>
    <property type="match status" value="1"/>
</dbReference>
<keyword evidence="4" id="KW-0378">Hydrolase</keyword>
<dbReference type="InterPro" id="IPR050226">
    <property type="entry name" value="NagZ_Beta-hexosaminidase"/>
</dbReference>
<evidence type="ECO:0000313" key="7">
    <source>
        <dbReference type="EMBL" id="SVA06161.1"/>
    </source>
</evidence>
<dbReference type="GO" id="GO:0005975">
    <property type="term" value="P:carbohydrate metabolic process"/>
    <property type="evidence" value="ECO:0007669"/>
    <property type="project" value="InterPro"/>
</dbReference>
<reference evidence="7" key="1">
    <citation type="submission" date="2018-05" db="EMBL/GenBank/DDBJ databases">
        <authorList>
            <person name="Lanie J.A."/>
            <person name="Ng W.-L."/>
            <person name="Kazmierczak K.M."/>
            <person name="Andrzejewski T.M."/>
            <person name="Davidsen T.M."/>
            <person name="Wayne K.J."/>
            <person name="Tettelin H."/>
            <person name="Glass J.I."/>
            <person name="Rusch D."/>
            <person name="Podicherti R."/>
            <person name="Tsui H.-C.T."/>
            <person name="Winkler M.E."/>
        </authorList>
    </citation>
    <scope>NUCLEOTIDE SEQUENCE</scope>
</reference>
<keyword evidence="5" id="KW-0326">Glycosidase</keyword>
<dbReference type="NCBIfam" id="NF003740">
    <property type="entry name" value="PRK05337.1"/>
    <property type="match status" value="1"/>
</dbReference>
<dbReference type="AlphaFoldDB" id="A0A381SS71"/>
<comment type="similarity">
    <text evidence="2">Belongs to the glycosyl hydrolase 3 family.</text>
</comment>
<evidence type="ECO:0000256" key="4">
    <source>
        <dbReference type="ARBA" id="ARBA00022801"/>
    </source>
</evidence>
<sequence length="334" mass="36361">MIGPLMVGLEGQSLSAQEREWLAHPSVGGVILFSRNYVNPVQLTDLVASIKAIKSPKLLVAVDQEGGRVQRFVAGFTPLPAQHQIGVLFENDPTGAEELAWILGRVMGLELRAVDIDISFAPVIDLFRRDSNAIGDRAFHADPDVVICLAGALCAGMRASGITPIAKHYPGHGSVTADSHLTLPLDPRSIETIRSTDLKPYSAYREVGFKGLMTSHVMYPAIDNQPATFSTRWIQEILREDLGFTAAVFSDDLNMAAAQTIEDIHTRVLCALTAGCDMILLCDNTADLDAVLERTPCHVSSKSELRLETLYGSEPEGSYQNQLADWSSRLVKFG</sequence>
<dbReference type="InterPro" id="IPR036962">
    <property type="entry name" value="Glyco_hydro_3_N_sf"/>
</dbReference>
<organism evidence="7">
    <name type="scientific">marine metagenome</name>
    <dbReference type="NCBI Taxonomy" id="408172"/>
    <lineage>
        <taxon>unclassified sequences</taxon>
        <taxon>metagenomes</taxon>
        <taxon>ecological metagenomes</taxon>
    </lineage>
</organism>
<dbReference type="GO" id="GO:0004563">
    <property type="term" value="F:beta-N-acetylhexosaminidase activity"/>
    <property type="evidence" value="ECO:0007669"/>
    <property type="project" value="UniProtKB-EC"/>
</dbReference>
<protein>
    <recommendedName>
        <fullName evidence="3">beta-N-acetylhexosaminidase</fullName>
        <ecNumber evidence="3">3.2.1.52</ecNumber>
    </recommendedName>
</protein>
<proteinExistence type="inferred from homology"/>
<dbReference type="GO" id="GO:0009254">
    <property type="term" value="P:peptidoglycan turnover"/>
    <property type="evidence" value="ECO:0007669"/>
    <property type="project" value="TreeGrafter"/>
</dbReference>
<evidence type="ECO:0000256" key="3">
    <source>
        <dbReference type="ARBA" id="ARBA00012663"/>
    </source>
</evidence>
<evidence type="ECO:0000256" key="5">
    <source>
        <dbReference type="ARBA" id="ARBA00023295"/>
    </source>
</evidence>